<evidence type="ECO:0000313" key="2">
    <source>
        <dbReference type="EMBL" id="KZD05994.1"/>
    </source>
</evidence>
<dbReference type="InterPro" id="IPR007420">
    <property type="entry name" value="DUF465"/>
</dbReference>
<evidence type="ECO:0000313" key="3">
    <source>
        <dbReference type="Proteomes" id="UP000076400"/>
    </source>
</evidence>
<dbReference type="Gene3D" id="6.10.280.50">
    <property type="match status" value="1"/>
</dbReference>
<dbReference type="Pfam" id="PF04325">
    <property type="entry name" value="DUF465"/>
    <property type="match status" value="1"/>
</dbReference>
<dbReference type="InterPro" id="IPR038444">
    <property type="entry name" value="DUF465_sf"/>
</dbReference>
<sequence length="68" mass="8078">MVDEDEDRLLERLEELRTEHRDLDEVIARLSDAVPFDQIKLQRLKKRKLVLKDQIARVESQLLPDIIA</sequence>
<dbReference type="AlphaFoldDB" id="A0A154VXD4"/>
<reference evidence="2 3" key="1">
    <citation type="submission" date="2015-12" db="EMBL/GenBank/DDBJ databases">
        <title>Genome sequence of Oceanibaculum pacificum MCCC 1A02656.</title>
        <authorList>
            <person name="Lu L."/>
            <person name="Lai Q."/>
            <person name="Shao Z."/>
            <person name="Qian P."/>
        </authorList>
    </citation>
    <scope>NUCLEOTIDE SEQUENCE [LARGE SCALE GENOMIC DNA]</scope>
    <source>
        <strain evidence="2 3">MCCC 1A02656</strain>
    </source>
</reference>
<name>A0A154VXD4_9PROT</name>
<evidence type="ECO:0008006" key="4">
    <source>
        <dbReference type="Google" id="ProtNLM"/>
    </source>
</evidence>
<dbReference type="Proteomes" id="UP000076400">
    <property type="component" value="Unassembled WGS sequence"/>
</dbReference>
<dbReference type="RefSeq" id="WP_067557780.1">
    <property type="nucleotide sequence ID" value="NZ_LPXN01000126.1"/>
</dbReference>
<comment type="caution">
    <text evidence="2">The sequence shown here is derived from an EMBL/GenBank/DDBJ whole genome shotgun (WGS) entry which is preliminary data.</text>
</comment>
<evidence type="ECO:0000256" key="1">
    <source>
        <dbReference type="SAM" id="Coils"/>
    </source>
</evidence>
<dbReference type="STRING" id="580166.AUP43_11300"/>
<feature type="coiled-coil region" evidence="1">
    <location>
        <begin position="6"/>
        <end position="61"/>
    </location>
</feature>
<proteinExistence type="predicted"/>
<protein>
    <recommendedName>
        <fullName evidence="4">DUF465 domain-containing protein</fullName>
    </recommendedName>
</protein>
<accession>A0A154VXD4</accession>
<organism evidence="2 3">
    <name type="scientific">Oceanibaculum pacificum</name>
    <dbReference type="NCBI Taxonomy" id="580166"/>
    <lineage>
        <taxon>Bacteria</taxon>
        <taxon>Pseudomonadati</taxon>
        <taxon>Pseudomonadota</taxon>
        <taxon>Alphaproteobacteria</taxon>
        <taxon>Rhodospirillales</taxon>
        <taxon>Oceanibaculaceae</taxon>
        <taxon>Oceanibaculum</taxon>
    </lineage>
</organism>
<keyword evidence="3" id="KW-1185">Reference proteome</keyword>
<gene>
    <name evidence="2" type="ORF">AUP43_11300</name>
</gene>
<keyword evidence="1" id="KW-0175">Coiled coil</keyword>
<dbReference type="EMBL" id="LPXN01000126">
    <property type="protein sequence ID" value="KZD05994.1"/>
    <property type="molecule type" value="Genomic_DNA"/>
</dbReference>